<evidence type="ECO:0000313" key="2">
    <source>
        <dbReference type="EMBL" id="GAA3047773.1"/>
    </source>
</evidence>
<comment type="caution">
    <text evidence="2">The sequence shown here is derived from an EMBL/GenBank/DDBJ whole genome shotgun (WGS) entry which is preliminary data.</text>
</comment>
<reference evidence="3" key="1">
    <citation type="journal article" date="2019" name="Int. J. Syst. Evol. Microbiol.">
        <title>The Global Catalogue of Microorganisms (GCM) 10K type strain sequencing project: providing services to taxonomists for standard genome sequencing and annotation.</title>
        <authorList>
            <consortium name="The Broad Institute Genomics Platform"/>
            <consortium name="The Broad Institute Genome Sequencing Center for Infectious Disease"/>
            <person name="Wu L."/>
            <person name="Ma J."/>
        </authorList>
    </citation>
    <scope>NUCLEOTIDE SEQUENCE [LARGE SCALE GENOMIC DNA]</scope>
    <source>
        <strain evidence="3">JCM 9091</strain>
    </source>
</reference>
<protein>
    <submittedName>
        <fullName evidence="2">Uncharacterized protein</fullName>
    </submittedName>
</protein>
<dbReference type="Proteomes" id="UP001501532">
    <property type="component" value="Unassembled WGS sequence"/>
</dbReference>
<accession>A0ABP6LKK3</accession>
<proteinExistence type="predicted"/>
<sequence length="126" mass="13458">MASGSVRNRQAAPADVMEPGFAASVPGTRRKLRGKPASLDEGPVAVASFIRGTFLQLLVPASRLERVAVRAERDHDFGDVLHSPGQAEADIARRLGIWAVQGSDAPGGARADLAARLRRADRRLRP</sequence>
<dbReference type="EMBL" id="BAAAUF010000022">
    <property type="protein sequence ID" value="GAA3047773.1"/>
    <property type="molecule type" value="Genomic_DNA"/>
</dbReference>
<name>A0ABP6LKK3_9ACTN</name>
<feature type="region of interest" description="Disordered" evidence="1">
    <location>
        <begin position="1"/>
        <end position="39"/>
    </location>
</feature>
<keyword evidence="3" id="KW-1185">Reference proteome</keyword>
<organism evidence="2 3">
    <name type="scientific">Streptomyces glomeratus</name>
    <dbReference type="NCBI Taxonomy" id="284452"/>
    <lineage>
        <taxon>Bacteria</taxon>
        <taxon>Bacillati</taxon>
        <taxon>Actinomycetota</taxon>
        <taxon>Actinomycetes</taxon>
        <taxon>Kitasatosporales</taxon>
        <taxon>Streptomycetaceae</taxon>
        <taxon>Streptomyces</taxon>
    </lineage>
</organism>
<evidence type="ECO:0000313" key="3">
    <source>
        <dbReference type="Proteomes" id="UP001501532"/>
    </source>
</evidence>
<evidence type="ECO:0000256" key="1">
    <source>
        <dbReference type="SAM" id="MobiDB-lite"/>
    </source>
</evidence>
<gene>
    <name evidence="2" type="ORF">GCM10010448_33530</name>
</gene>